<dbReference type="OrthoDB" id="6475378at2759"/>
<gene>
    <name evidence="3" type="ORF">CTOB1V02_LOCUS8567</name>
</gene>
<protein>
    <submittedName>
        <fullName evidence="3">Uncharacterized protein</fullName>
    </submittedName>
</protein>
<dbReference type="InterPro" id="IPR027417">
    <property type="entry name" value="P-loop_NTPase"/>
</dbReference>
<comment type="similarity">
    <text evidence="1">Belongs to the small GTPase superfamily. Rab family.</text>
</comment>
<dbReference type="Pfam" id="PF00071">
    <property type="entry name" value="Ras"/>
    <property type="match status" value="1"/>
</dbReference>
<reference evidence="3" key="1">
    <citation type="submission" date="2020-11" db="EMBL/GenBank/DDBJ databases">
        <authorList>
            <person name="Tran Van P."/>
        </authorList>
    </citation>
    <scope>NUCLEOTIDE SEQUENCE</scope>
</reference>
<dbReference type="GO" id="GO:0005525">
    <property type="term" value="F:GTP binding"/>
    <property type="evidence" value="ECO:0007669"/>
    <property type="project" value="InterPro"/>
</dbReference>
<evidence type="ECO:0000256" key="2">
    <source>
        <dbReference type="ARBA" id="ARBA00022741"/>
    </source>
</evidence>
<dbReference type="InterPro" id="IPR005225">
    <property type="entry name" value="Small_GTP-bd"/>
</dbReference>
<organism evidence="3">
    <name type="scientific">Cyprideis torosa</name>
    <dbReference type="NCBI Taxonomy" id="163714"/>
    <lineage>
        <taxon>Eukaryota</taxon>
        <taxon>Metazoa</taxon>
        <taxon>Ecdysozoa</taxon>
        <taxon>Arthropoda</taxon>
        <taxon>Crustacea</taxon>
        <taxon>Oligostraca</taxon>
        <taxon>Ostracoda</taxon>
        <taxon>Podocopa</taxon>
        <taxon>Podocopida</taxon>
        <taxon>Cytherocopina</taxon>
        <taxon>Cytheroidea</taxon>
        <taxon>Cytherideidae</taxon>
        <taxon>Cyprideis</taxon>
    </lineage>
</organism>
<name>A0A7R8WHS4_9CRUS</name>
<dbReference type="NCBIfam" id="TIGR00231">
    <property type="entry name" value="small_GTP"/>
    <property type="match status" value="1"/>
</dbReference>
<dbReference type="PROSITE" id="PS51421">
    <property type="entry name" value="RAS"/>
    <property type="match status" value="1"/>
</dbReference>
<proteinExistence type="inferred from homology"/>
<dbReference type="EMBL" id="OB662892">
    <property type="protein sequence ID" value="CAD7230711.1"/>
    <property type="molecule type" value="Genomic_DNA"/>
</dbReference>
<dbReference type="GO" id="GO:0003924">
    <property type="term" value="F:GTPase activity"/>
    <property type="evidence" value="ECO:0007669"/>
    <property type="project" value="InterPro"/>
</dbReference>
<evidence type="ECO:0000313" key="3">
    <source>
        <dbReference type="EMBL" id="CAD7230711.1"/>
    </source>
</evidence>
<dbReference type="PROSITE" id="PS51419">
    <property type="entry name" value="RAB"/>
    <property type="match status" value="1"/>
</dbReference>
<dbReference type="SMART" id="SM00175">
    <property type="entry name" value="RAB"/>
    <property type="match status" value="1"/>
</dbReference>
<dbReference type="PRINTS" id="PR00449">
    <property type="entry name" value="RASTRNSFRMNG"/>
</dbReference>
<dbReference type="InterPro" id="IPR001806">
    <property type="entry name" value="Small_GTPase"/>
</dbReference>
<dbReference type="PANTHER" id="PTHR47978">
    <property type="match status" value="1"/>
</dbReference>
<dbReference type="SUPFAM" id="SSF52540">
    <property type="entry name" value="P-loop containing nucleoside triphosphate hydrolases"/>
    <property type="match status" value="1"/>
</dbReference>
<keyword evidence="2" id="KW-0547">Nucleotide-binding</keyword>
<feature type="non-terminal residue" evidence="3">
    <location>
        <position position="1"/>
    </location>
</feature>
<evidence type="ECO:0000256" key="1">
    <source>
        <dbReference type="ARBA" id="ARBA00006270"/>
    </source>
</evidence>
<accession>A0A7R8WHS4</accession>
<dbReference type="AlphaFoldDB" id="A0A7R8WHS4"/>
<sequence length="160" mass="18417">FSLGQRRLNEKCVLFSELLLFVIFFSGATVCRSKDEERSPMSYVDFKVVLLGRENGGKTSLVYRYLHGKFAGDMPYQGTIGAAFAARRVECKGRILTMGIWDTAGGEKYKSMSNLYYRNAKAAIICYDLTSPYSFERAQDWVHELREHEVVRDFLFCFSR</sequence>
<dbReference type="Gene3D" id="3.40.50.300">
    <property type="entry name" value="P-loop containing nucleotide triphosphate hydrolases"/>
    <property type="match status" value="1"/>
</dbReference>